<dbReference type="EMBL" id="LR215973">
    <property type="protein sequence ID" value="VFB01180.1"/>
    <property type="molecule type" value="Genomic_DNA"/>
</dbReference>
<dbReference type="Pfam" id="PF00561">
    <property type="entry name" value="Abhydrolase_1"/>
    <property type="match status" value="1"/>
</dbReference>
<gene>
    <name evidence="2" type="ORF">NCTC10797_04997</name>
</gene>
<sequence>MTTDRTEPATTPSAITLREVAVDGARLRYAEAGTGDPLVLLHGWPESHLAWEHQLEPLSRLRRVIAPDWFGWGESTRAPGWNCDYDSEVERIARMLDALGLDRVDFACHDYGGFLGLGFVQRHPDRVRRFAILNSRAQGTFTPAFYLLFGLFTVAARHRLLRPLLTTAPIYWVHRIGMAGYLRNGTFDSERLGRYLAMLRTPRGRREYAHFWAGYDVRERPELAIRLAEISCPTTVIWGTREPAIPMATAEQLARDIEGAELIRIDADHFLMEQRPAEVTDALRRWLQRPAY</sequence>
<dbReference type="EC" id="3.3.2.10" evidence="2"/>
<dbReference type="Gene3D" id="3.40.50.1820">
    <property type="entry name" value="alpha/beta hydrolase"/>
    <property type="match status" value="1"/>
</dbReference>
<organism evidence="2 3">
    <name type="scientific">Nocardia cyriacigeorgica</name>
    <dbReference type="NCBI Taxonomy" id="135487"/>
    <lineage>
        <taxon>Bacteria</taxon>
        <taxon>Bacillati</taxon>
        <taxon>Actinomycetota</taxon>
        <taxon>Actinomycetes</taxon>
        <taxon>Mycobacteriales</taxon>
        <taxon>Nocardiaceae</taxon>
        <taxon>Nocardia</taxon>
    </lineage>
</organism>
<dbReference type="PRINTS" id="PR00111">
    <property type="entry name" value="ABHYDROLASE"/>
</dbReference>
<dbReference type="GO" id="GO:0004301">
    <property type="term" value="F:epoxide hydrolase activity"/>
    <property type="evidence" value="ECO:0007669"/>
    <property type="project" value="UniProtKB-EC"/>
</dbReference>
<evidence type="ECO:0000313" key="3">
    <source>
        <dbReference type="Proteomes" id="UP000290439"/>
    </source>
</evidence>
<dbReference type="PANTHER" id="PTHR43798:SF24">
    <property type="entry name" value="CIS-3-ALKYL-4-ALKYLOXETAN-2-ONE DECARBOXYLASE"/>
    <property type="match status" value="1"/>
</dbReference>
<dbReference type="PANTHER" id="PTHR43798">
    <property type="entry name" value="MONOACYLGLYCEROL LIPASE"/>
    <property type="match status" value="1"/>
</dbReference>
<dbReference type="SUPFAM" id="SSF53474">
    <property type="entry name" value="alpha/beta-Hydrolases"/>
    <property type="match status" value="1"/>
</dbReference>
<dbReference type="RefSeq" id="WP_130918778.1">
    <property type="nucleotide sequence ID" value="NZ_LR215973.1"/>
</dbReference>
<evidence type="ECO:0000313" key="2">
    <source>
        <dbReference type="EMBL" id="VFB01180.1"/>
    </source>
</evidence>
<dbReference type="PRINTS" id="PR00412">
    <property type="entry name" value="EPOXHYDRLASE"/>
</dbReference>
<dbReference type="InterPro" id="IPR050266">
    <property type="entry name" value="AB_hydrolase_sf"/>
</dbReference>
<dbReference type="InterPro" id="IPR029058">
    <property type="entry name" value="AB_hydrolase_fold"/>
</dbReference>
<dbReference type="GO" id="GO:0016020">
    <property type="term" value="C:membrane"/>
    <property type="evidence" value="ECO:0007669"/>
    <property type="project" value="TreeGrafter"/>
</dbReference>
<accession>A0A4U8W7V8</accession>
<feature type="domain" description="AB hydrolase-1" evidence="1">
    <location>
        <begin position="37"/>
        <end position="276"/>
    </location>
</feature>
<proteinExistence type="predicted"/>
<reference evidence="2 3" key="1">
    <citation type="submission" date="2019-02" db="EMBL/GenBank/DDBJ databases">
        <authorList>
            <consortium name="Pathogen Informatics"/>
        </authorList>
    </citation>
    <scope>NUCLEOTIDE SEQUENCE [LARGE SCALE GENOMIC DNA]</scope>
    <source>
        <strain evidence="2 3">3012STDY6756504</strain>
    </source>
</reference>
<dbReference type="Proteomes" id="UP000290439">
    <property type="component" value="Chromosome"/>
</dbReference>
<dbReference type="InterPro" id="IPR000639">
    <property type="entry name" value="Epox_hydrolase-like"/>
</dbReference>
<keyword evidence="2" id="KW-0378">Hydrolase</keyword>
<dbReference type="InterPro" id="IPR000073">
    <property type="entry name" value="AB_hydrolase_1"/>
</dbReference>
<evidence type="ECO:0000259" key="1">
    <source>
        <dbReference type="Pfam" id="PF00561"/>
    </source>
</evidence>
<name>A0A4U8W7V8_9NOCA</name>
<protein>
    <submittedName>
        <fullName evidence="2">Soluble epoxide hydrolase</fullName>
        <ecNumber evidence="2">3.3.2.10</ecNumber>
    </submittedName>
</protein>
<dbReference type="AlphaFoldDB" id="A0A4U8W7V8"/>